<organism evidence="2 3">
    <name type="scientific">Fragilariopsis cylindrus CCMP1102</name>
    <dbReference type="NCBI Taxonomy" id="635003"/>
    <lineage>
        <taxon>Eukaryota</taxon>
        <taxon>Sar</taxon>
        <taxon>Stramenopiles</taxon>
        <taxon>Ochrophyta</taxon>
        <taxon>Bacillariophyta</taxon>
        <taxon>Bacillariophyceae</taxon>
        <taxon>Bacillariophycidae</taxon>
        <taxon>Bacillariales</taxon>
        <taxon>Bacillariaceae</taxon>
        <taxon>Fragilariopsis</taxon>
    </lineage>
</organism>
<dbReference type="Proteomes" id="UP000095751">
    <property type="component" value="Unassembled WGS sequence"/>
</dbReference>
<protein>
    <submittedName>
        <fullName evidence="2">Uncharacterized protein</fullName>
    </submittedName>
</protein>
<dbReference type="KEGG" id="fcy:FRACYDRAFT_237209"/>
<gene>
    <name evidence="2" type="ORF">FRACYDRAFT_237209</name>
</gene>
<dbReference type="EMBL" id="KV784356">
    <property type="protein sequence ID" value="OEU18926.1"/>
    <property type="molecule type" value="Genomic_DNA"/>
</dbReference>
<evidence type="ECO:0000313" key="2">
    <source>
        <dbReference type="EMBL" id="OEU18926.1"/>
    </source>
</evidence>
<dbReference type="InParanoid" id="A0A1E7FLA3"/>
<dbReference type="OrthoDB" id="46155at2759"/>
<feature type="region of interest" description="Disordered" evidence="1">
    <location>
        <begin position="210"/>
        <end position="238"/>
    </location>
</feature>
<sequence>MASMTPRTSQYNKTIIGTAQYGSYNQDSSHTEFGWYSLRVETRGNFQMYCVLNPAESAIQTFKNHLISILHGTDKHFPAWLWCQILPQVVITLNMLQRSRINPKLSAYKQIFRVFDYSRTPLAQIGTKTVVHLRTTQKGRSTFGDHGVIGWTISPAMDHYRHWSFYIPKTRSTRISDTVVFLPGKYSMPTTANKLNAAIDALSEILVKRRSTPSSSRGVSPPRVTPPRVSDSNNISSNKRQLRTRAFPKTQKFPLQTTVYTIFEDKINQGYICGFDSTEGFYRIKYCDGDIEEGDEDDVAKILKPPNKTSWKQALAATRFERVHARYCQLEESMPVPSKFLSGFGKAIAFLDYQGGQENTFIPNQQEYKYKACAVIDETTGKSMEYRDLLKDPKHKATWSRAAANKFGRLFNGTGKNEVGTKRVTGTNTCHWIAKSKVPEGKRVTYARTVVAVRPEKAEPNQVRITVGGNLLAYLGETSTEAASLETTKLLFNSISSTPGARLGTSDISNFYIQNFLKDYQYMRFHISMIPQEG</sequence>
<evidence type="ECO:0000313" key="3">
    <source>
        <dbReference type="Proteomes" id="UP000095751"/>
    </source>
</evidence>
<accession>A0A1E7FLA3</accession>
<dbReference type="AlphaFoldDB" id="A0A1E7FLA3"/>
<keyword evidence="3" id="KW-1185">Reference proteome</keyword>
<proteinExistence type="predicted"/>
<evidence type="ECO:0000256" key="1">
    <source>
        <dbReference type="SAM" id="MobiDB-lite"/>
    </source>
</evidence>
<name>A0A1E7FLA3_9STRA</name>
<feature type="compositionally biased region" description="Low complexity" evidence="1">
    <location>
        <begin position="212"/>
        <end position="230"/>
    </location>
</feature>
<reference evidence="2 3" key="1">
    <citation type="submission" date="2016-09" db="EMBL/GenBank/DDBJ databases">
        <title>Extensive genetic diversity and differential bi-allelic expression allows diatom success in the polar Southern Ocean.</title>
        <authorList>
            <consortium name="DOE Joint Genome Institute"/>
            <person name="Mock T."/>
            <person name="Otillar R.P."/>
            <person name="Strauss J."/>
            <person name="Dupont C."/>
            <person name="Frickenhaus S."/>
            <person name="Maumus F."/>
            <person name="Mcmullan M."/>
            <person name="Sanges R."/>
            <person name="Schmutz J."/>
            <person name="Toseland A."/>
            <person name="Valas R."/>
            <person name="Veluchamy A."/>
            <person name="Ward B.J."/>
            <person name="Allen A."/>
            <person name="Barry K."/>
            <person name="Falciatore A."/>
            <person name="Ferrante M."/>
            <person name="Fortunato A.E."/>
            <person name="Gloeckner G."/>
            <person name="Gruber A."/>
            <person name="Hipkin R."/>
            <person name="Janech M."/>
            <person name="Kroth P."/>
            <person name="Leese F."/>
            <person name="Lindquist E."/>
            <person name="Lyon B.R."/>
            <person name="Martin J."/>
            <person name="Mayer C."/>
            <person name="Parker M."/>
            <person name="Quesneville H."/>
            <person name="Raymond J."/>
            <person name="Uhlig C."/>
            <person name="Valentin K.U."/>
            <person name="Worden A.Z."/>
            <person name="Armbrust E.V."/>
            <person name="Bowler C."/>
            <person name="Green B."/>
            <person name="Moulton V."/>
            <person name="Van Oosterhout C."/>
            <person name="Grigoriev I."/>
        </authorList>
    </citation>
    <scope>NUCLEOTIDE SEQUENCE [LARGE SCALE GENOMIC DNA]</scope>
    <source>
        <strain evidence="2 3">CCMP1102</strain>
    </source>
</reference>